<dbReference type="InterPro" id="IPR012337">
    <property type="entry name" value="RNaseH-like_sf"/>
</dbReference>
<dbReference type="PANTHER" id="PTHR46585">
    <property type="entry name" value="INTEGRASE CORE DOMAIN CONTAINING PROTEIN"/>
    <property type="match status" value="1"/>
</dbReference>
<dbReference type="GeneID" id="136081521"/>
<reference evidence="3" key="1">
    <citation type="submission" date="2025-08" db="UniProtKB">
        <authorList>
            <consortium name="RefSeq"/>
        </authorList>
    </citation>
    <scope>IDENTIFICATION</scope>
</reference>
<dbReference type="InterPro" id="IPR001584">
    <property type="entry name" value="Integrase_cat-core"/>
</dbReference>
<proteinExistence type="predicted"/>
<protein>
    <submittedName>
        <fullName evidence="3">Uncharacterized protein LOC136081521</fullName>
    </submittedName>
</protein>
<evidence type="ECO:0000313" key="3">
    <source>
        <dbReference type="RefSeq" id="XP_065654916.1"/>
    </source>
</evidence>
<dbReference type="Gene3D" id="3.30.420.10">
    <property type="entry name" value="Ribonuclease H-like superfamily/Ribonuclease H"/>
    <property type="match status" value="1"/>
</dbReference>
<evidence type="ECO:0000259" key="1">
    <source>
        <dbReference type="PROSITE" id="PS50994"/>
    </source>
</evidence>
<keyword evidence="2" id="KW-1185">Reference proteome</keyword>
<dbReference type="InterPro" id="IPR036397">
    <property type="entry name" value="RNaseH_sf"/>
</dbReference>
<gene>
    <name evidence="3" type="primary">LOC136081521</name>
</gene>
<organism evidence="2 3">
    <name type="scientific">Hydra vulgaris</name>
    <name type="common">Hydra</name>
    <name type="synonym">Hydra attenuata</name>
    <dbReference type="NCBI Taxonomy" id="6087"/>
    <lineage>
        <taxon>Eukaryota</taxon>
        <taxon>Metazoa</taxon>
        <taxon>Cnidaria</taxon>
        <taxon>Hydrozoa</taxon>
        <taxon>Hydroidolina</taxon>
        <taxon>Anthoathecata</taxon>
        <taxon>Aplanulata</taxon>
        <taxon>Hydridae</taxon>
        <taxon>Hydra</taxon>
    </lineage>
</organism>
<name>A0ABM4C066_HYDVU</name>
<feature type="domain" description="Integrase catalytic" evidence="1">
    <location>
        <begin position="30"/>
        <end position="198"/>
    </location>
</feature>
<sequence>MQSRYSKKLQSTSEKVKEKNVKWSDELANELHRPVIKHFRKRKVIANGIDEIWAADLVDMQSFSKFNNGIKYLLMVIDVFSKYGWIVPLKNKTGVDVANALNKIFKERKCRKLWVDKSREFYNKHVNALGVELYSTDHEEKSCVVERWNRTMKEKIFKYFSANSTRKNDVLDEMVNKYNNRRHSSIKTAPVKASDEKNKNIVWLNLNGNARSESVRPKFSINDRVRITKKKTTIEKGYTPRWTEEVFTISQIQYTDPPTYKITDNNGEEIQGTFYEQ</sequence>
<accession>A0ABM4C066</accession>
<dbReference type="Proteomes" id="UP001652625">
    <property type="component" value="Chromosome 06"/>
</dbReference>
<dbReference type="RefSeq" id="XP_065654916.1">
    <property type="nucleotide sequence ID" value="XM_065798844.1"/>
</dbReference>
<evidence type="ECO:0000313" key="2">
    <source>
        <dbReference type="Proteomes" id="UP001652625"/>
    </source>
</evidence>
<dbReference type="PROSITE" id="PS50994">
    <property type="entry name" value="INTEGRASE"/>
    <property type="match status" value="1"/>
</dbReference>
<dbReference type="PANTHER" id="PTHR46585:SF1">
    <property type="entry name" value="CHROMO DOMAIN-CONTAINING PROTEIN"/>
    <property type="match status" value="1"/>
</dbReference>
<dbReference type="SUPFAM" id="SSF53098">
    <property type="entry name" value="Ribonuclease H-like"/>
    <property type="match status" value="1"/>
</dbReference>